<dbReference type="OrthoDB" id="9783139at2"/>
<dbReference type="InterPro" id="IPR023120">
    <property type="entry name" value="WHTH_transcript_rep_HrcA_IDD"/>
</dbReference>
<dbReference type="InterPro" id="IPR029016">
    <property type="entry name" value="GAF-like_dom_sf"/>
</dbReference>
<dbReference type="InterPro" id="IPR021153">
    <property type="entry name" value="HrcA_C"/>
</dbReference>
<evidence type="ECO:0000259" key="6">
    <source>
        <dbReference type="Pfam" id="PF01628"/>
    </source>
</evidence>
<comment type="similarity">
    <text evidence="5">Belongs to the HrcA family.</text>
</comment>
<keyword evidence="4 5" id="KW-0804">Transcription</keyword>
<dbReference type="PIRSF" id="PIRSF005485">
    <property type="entry name" value="HrcA"/>
    <property type="match status" value="1"/>
</dbReference>
<dbReference type="SUPFAM" id="SSF55781">
    <property type="entry name" value="GAF domain-like"/>
    <property type="match status" value="1"/>
</dbReference>
<evidence type="ECO:0000256" key="3">
    <source>
        <dbReference type="ARBA" id="ARBA00023016"/>
    </source>
</evidence>
<keyword evidence="1 5" id="KW-0678">Repressor</keyword>
<dbReference type="NCBIfam" id="TIGR00331">
    <property type="entry name" value="hrcA"/>
    <property type="match status" value="1"/>
</dbReference>
<accession>A0A430ALT5</accession>
<dbReference type="GO" id="GO:0045892">
    <property type="term" value="P:negative regulation of DNA-templated transcription"/>
    <property type="evidence" value="ECO:0007669"/>
    <property type="project" value="UniProtKB-UniRule"/>
</dbReference>
<evidence type="ECO:0000256" key="1">
    <source>
        <dbReference type="ARBA" id="ARBA00022491"/>
    </source>
</evidence>
<keyword evidence="8" id="KW-1185">Reference proteome</keyword>
<dbReference type="Pfam" id="PF01628">
    <property type="entry name" value="HrcA"/>
    <property type="match status" value="1"/>
</dbReference>
<evidence type="ECO:0000256" key="2">
    <source>
        <dbReference type="ARBA" id="ARBA00023015"/>
    </source>
</evidence>
<dbReference type="PANTHER" id="PTHR34824">
    <property type="entry name" value="HEAT-INDUCIBLE TRANSCRIPTION REPRESSOR HRCA"/>
    <property type="match status" value="1"/>
</dbReference>
<comment type="function">
    <text evidence="5">Negative regulator of class I heat shock genes (grpE-dnaK-dnaJ and groELS operons). Prevents heat-shock induction of these operons.</text>
</comment>
<name>A0A430ALT5_9ENTE</name>
<sequence length="344" mass="38411">MLSQRQLDILTLVVQLHAATGEPVGSKTLMNAGINASSATIRNDLSFLEKEGFIEKPHTSAGRVPSVQGYRFYVDHLLKPSTVSNEELSSIRQSFNRNFTALNEIIEKSAQVLSDLTSYTAFSLGPEMNERKLTGFRVVPLNNQQLMAIIVTDRGNVESQVFTVPDDVSSGDIEKIIQIINDKLVGQPLITVYNKLRTEIPLILQRYFQTPRGIMDIFESILGNAFEERVYIGGQMNLLDVDLIPDVHQFKLVYSLMSNQNQVSSLIQTPKEGISIRIGEEIQNDLLANMSLITASYDVAEHGTGTIAILGPTNMAYSRMFGIVEAFRHELADYLADYYRLLDS</sequence>
<evidence type="ECO:0000313" key="8">
    <source>
        <dbReference type="Proteomes" id="UP000287605"/>
    </source>
</evidence>
<dbReference type="InterPro" id="IPR036388">
    <property type="entry name" value="WH-like_DNA-bd_sf"/>
</dbReference>
<dbReference type="InterPro" id="IPR036390">
    <property type="entry name" value="WH_DNA-bd_sf"/>
</dbReference>
<dbReference type="EMBL" id="NGKA01000026">
    <property type="protein sequence ID" value="RSU09082.1"/>
    <property type="molecule type" value="Genomic_DNA"/>
</dbReference>
<protein>
    <recommendedName>
        <fullName evidence="5">Heat-inducible transcription repressor HrcA</fullName>
    </recommendedName>
</protein>
<dbReference type="Proteomes" id="UP000287605">
    <property type="component" value="Unassembled WGS sequence"/>
</dbReference>
<proteinExistence type="inferred from homology"/>
<feature type="domain" description="Heat-inducible transcription repressor HrcA C-terminal" evidence="6">
    <location>
        <begin position="104"/>
        <end position="320"/>
    </location>
</feature>
<dbReference type="AlphaFoldDB" id="A0A430ALT5"/>
<dbReference type="GO" id="GO:0003677">
    <property type="term" value="F:DNA binding"/>
    <property type="evidence" value="ECO:0007669"/>
    <property type="project" value="InterPro"/>
</dbReference>
<dbReference type="PANTHER" id="PTHR34824:SF1">
    <property type="entry name" value="HEAT-INDUCIBLE TRANSCRIPTION REPRESSOR HRCA"/>
    <property type="match status" value="1"/>
</dbReference>
<evidence type="ECO:0000256" key="4">
    <source>
        <dbReference type="ARBA" id="ARBA00023163"/>
    </source>
</evidence>
<dbReference type="Gene3D" id="3.30.450.40">
    <property type="match status" value="1"/>
</dbReference>
<dbReference type="SUPFAM" id="SSF46785">
    <property type="entry name" value="Winged helix' DNA-binding domain"/>
    <property type="match status" value="1"/>
</dbReference>
<comment type="caution">
    <text evidence="7">The sequence shown here is derived from an EMBL/GenBank/DDBJ whole genome shotgun (WGS) entry which is preliminary data.</text>
</comment>
<dbReference type="Gene3D" id="3.30.390.60">
    <property type="entry name" value="Heat-inducible transcription repressor hrca homolog, domain 3"/>
    <property type="match status" value="1"/>
</dbReference>
<reference evidence="7 8" key="1">
    <citation type="submission" date="2017-05" db="EMBL/GenBank/DDBJ databases">
        <title>Vagococcus spp. assemblies.</title>
        <authorList>
            <person name="Gulvik C.A."/>
        </authorList>
    </citation>
    <scope>NUCLEOTIDE SEQUENCE [LARGE SCALE GENOMIC DNA]</scope>
    <source>
        <strain evidence="7 8">CCUG 51432</strain>
    </source>
</reference>
<gene>
    <name evidence="5" type="primary">hrcA</name>
    <name evidence="7" type="ORF">CBF29_12370</name>
</gene>
<evidence type="ECO:0000256" key="5">
    <source>
        <dbReference type="HAMAP-Rule" id="MF_00081"/>
    </source>
</evidence>
<organism evidence="7 8">
    <name type="scientific">Vagococcus elongatus</name>
    <dbReference type="NCBI Taxonomy" id="180344"/>
    <lineage>
        <taxon>Bacteria</taxon>
        <taxon>Bacillati</taxon>
        <taxon>Bacillota</taxon>
        <taxon>Bacilli</taxon>
        <taxon>Lactobacillales</taxon>
        <taxon>Enterococcaceae</taxon>
        <taxon>Vagococcus</taxon>
    </lineage>
</organism>
<dbReference type="HAMAP" id="MF_00081">
    <property type="entry name" value="HrcA"/>
    <property type="match status" value="1"/>
</dbReference>
<keyword evidence="3 5" id="KW-0346">Stress response</keyword>
<evidence type="ECO:0000313" key="7">
    <source>
        <dbReference type="EMBL" id="RSU09082.1"/>
    </source>
</evidence>
<dbReference type="RefSeq" id="WP_126810038.1">
    <property type="nucleotide sequence ID" value="NZ_NGKA01000026.1"/>
</dbReference>
<dbReference type="InterPro" id="IPR002571">
    <property type="entry name" value="HrcA"/>
</dbReference>
<dbReference type="Gene3D" id="1.10.10.10">
    <property type="entry name" value="Winged helix-like DNA-binding domain superfamily/Winged helix DNA-binding domain"/>
    <property type="match status" value="1"/>
</dbReference>
<keyword evidence="2 5" id="KW-0805">Transcription regulation</keyword>